<dbReference type="Proteomes" id="UP000252585">
    <property type="component" value="Unassembled WGS sequence"/>
</dbReference>
<dbReference type="OrthoDB" id="6017773at2"/>
<accession>A0A368YCE6</accession>
<gene>
    <name evidence="2" type="ORF">DFR57_102291</name>
</gene>
<protein>
    <submittedName>
        <fullName evidence="2">Putative heavy-metal chelation protein</fullName>
    </submittedName>
</protein>
<reference evidence="2 3" key="1">
    <citation type="submission" date="2018-07" db="EMBL/GenBank/DDBJ databases">
        <title>Genomic Encyclopedia of Type Strains, Phase IV (KMG-IV): sequencing the most valuable type-strain genomes for metagenomic binning, comparative biology and taxonomic classification.</title>
        <authorList>
            <person name="Goeker M."/>
        </authorList>
    </citation>
    <scope>NUCLEOTIDE SEQUENCE [LARGE SCALE GENOMIC DNA]</scope>
    <source>
        <strain evidence="2 3">DSM 27696</strain>
    </source>
</reference>
<feature type="domain" description="Putative heavy-metal chelation" evidence="1">
    <location>
        <begin position="141"/>
        <end position="224"/>
    </location>
</feature>
<keyword evidence="3" id="KW-1185">Reference proteome</keyword>
<dbReference type="Pfam" id="PF04016">
    <property type="entry name" value="DUF364"/>
    <property type="match status" value="1"/>
</dbReference>
<sequence>MADVYAHRTVSDLRDAILDGVYGADPAEMVVTGSAYIYQTTQFPSSTTKYGNYYLLLRIDDYFGACSHMPDQLSLELTSQYAGASVADLLLKGNLPLQIAIMDAYLGTIFKHKDSCTRELNILGGDPIQKAKERDHLIAEVSPFKPSEKVALIGVVNPLVDAITNRGGICLPCDLQLDETETGIKVEKDMENVLDLADAVICTAMTLSNGTFDRILQRTREKKIPLTFYAQTGSAIVAQWFNQGVTSLIAEPFPFTQFNADATKLYVYENRKGP</sequence>
<evidence type="ECO:0000259" key="1">
    <source>
        <dbReference type="Pfam" id="PF04016"/>
    </source>
</evidence>
<name>A0A368YCE6_9BACI</name>
<dbReference type="RefSeq" id="WP_114351772.1">
    <property type="nucleotide sequence ID" value="NZ_QPJJ01000002.1"/>
</dbReference>
<dbReference type="SUPFAM" id="SSF159713">
    <property type="entry name" value="Dhaf3308-like"/>
    <property type="match status" value="1"/>
</dbReference>
<dbReference type="AlphaFoldDB" id="A0A368YCE6"/>
<proteinExistence type="predicted"/>
<evidence type="ECO:0000313" key="3">
    <source>
        <dbReference type="Proteomes" id="UP000252585"/>
    </source>
</evidence>
<organism evidence="2 3">
    <name type="scientific">Saliterribacillus persicus</name>
    <dbReference type="NCBI Taxonomy" id="930114"/>
    <lineage>
        <taxon>Bacteria</taxon>
        <taxon>Bacillati</taxon>
        <taxon>Bacillota</taxon>
        <taxon>Bacilli</taxon>
        <taxon>Bacillales</taxon>
        <taxon>Bacillaceae</taxon>
        <taxon>Saliterribacillus</taxon>
    </lineage>
</organism>
<dbReference type="InterPro" id="IPR007161">
    <property type="entry name" value="DUF364"/>
</dbReference>
<dbReference type="EMBL" id="QPJJ01000002">
    <property type="protein sequence ID" value="RCW77016.1"/>
    <property type="molecule type" value="Genomic_DNA"/>
</dbReference>
<dbReference type="Gene3D" id="3.40.50.11590">
    <property type="match status" value="1"/>
</dbReference>
<comment type="caution">
    <text evidence="2">The sequence shown here is derived from an EMBL/GenBank/DDBJ whole genome shotgun (WGS) entry which is preliminary data.</text>
</comment>
<evidence type="ECO:0000313" key="2">
    <source>
        <dbReference type="EMBL" id="RCW77016.1"/>
    </source>
</evidence>